<evidence type="ECO:0000313" key="2">
    <source>
        <dbReference type="EMBL" id="PQV56817.1"/>
    </source>
</evidence>
<keyword evidence="3" id="KW-1185">Reference proteome</keyword>
<evidence type="ECO:0000313" key="3">
    <source>
        <dbReference type="Proteomes" id="UP000238338"/>
    </source>
</evidence>
<sequence>MTGEGAGRTRPALFHARPAAELSERKISGYLGPAQPGEIE</sequence>
<accession>A0A2S8S7L2</accession>
<reference evidence="2 3" key="1">
    <citation type="submission" date="2018-02" db="EMBL/GenBank/DDBJ databases">
        <title>Genomic Encyclopedia of Archaeal and Bacterial Type Strains, Phase II (KMG-II): from individual species to whole genera.</title>
        <authorList>
            <person name="Goeker M."/>
        </authorList>
    </citation>
    <scope>NUCLEOTIDE SEQUENCE [LARGE SCALE GENOMIC DNA]</scope>
    <source>
        <strain evidence="2 3">DSM 18921</strain>
    </source>
</reference>
<dbReference type="AlphaFoldDB" id="A0A2S8S7L2"/>
<comment type="caution">
    <text evidence="2">The sequence shown here is derived from an EMBL/GenBank/DDBJ whole genome shotgun (WGS) entry which is preliminary data.</text>
</comment>
<gene>
    <name evidence="2" type="ORF">LX70_02391</name>
</gene>
<proteinExistence type="predicted"/>
<dbReference type="EMBL" id="PVEP01000004">
    <property type="protein sequence ID" value="PQV56817.1"/>
    <property type="molecule type" value="Genomic_DNA"/>
</dbReference>
<evidence type="ECO:0000256" key="1">
    <source>
        <dbReference type="SAM" id="MobiDB-lite"/>
    </source>
</evidence>
<organism evidence="2 3">
    <name type="scientific">Albidovulum denitrificans</name>
    <dbReference type="NCBI Taxonomy" id="404881"/>
    <lineage>
        <taxon>Bacteria</taxon>
        <taxon>Pseudomonadati</taxon>
        <taxon>Pseudomonadota</taxon>
        <taxon>Alphaproteobacteria</taxon>
        <taxon>Rhodobacterales</taxon>
        <taxon>Paracoccaceae</taxon>
        <taxon>Albidovulum</taxon>
    </lineage>
</organism>
<name>A0A2S8S7L2_9RHOB</name>
<feature type="region of interest" description="Disordered" evidence="1">
    <location>
        <begin position="1"/>
        <end position="40"/>
    </location>
</feature>
<dbReference type="Proteomes" id="UP000238338">
    <property type="component" value="Unassembled WGS sequence"/>
</dbReference>
<protein>
    <submittedName>
        <fullName evidence="2">Uncharacterized protein</fullName>
    </submittedName>
</protein>